<dbReference type="AlphaFoldDB" id="A0AAU7NRF0"/>
<evidence type="ECO:0000313" key="15">
    <source>
        <dbReference type="EMBL" id="XBS19558.1"/>
    </source>
</evidence>
<dbReference type="CDD" id="cd01347">
    <property type="entry name" value="ligand_gated_channel"/>
    <property type="match status" value="1"/>
</dbReference>
<dbReference type="InterPro" id="IPR012910">
    <property type="entry name" value="Plug_dom"/>
</dbReference>
<dbReference type="Gene3D" id="2.40.170.20">
    <property type="entry name" value="TonB-dependent receptor, beta-barrel domain"/>
    <property type="match status" value="1"/>
</dbReference>
<gene>
    <name evidence="15" type="ORF">Q9L42_014480</name>
</gene>
<comment type="similarity">
    <text evidence="11 12">Belongs to the TonB-dependent receptor family.</text>
</comment>
<keyword evidence="8 12" id="KW-0798">TonB box</keyword>
<keyword evidence="9 11" id="KW-0472">Membrane</keyword>
<evidence type="ECO:0000256" key="3">
    <source>
        <dbReference type="ARBA" id="ARBA00022452"/>
    </source>
</evidence>
<evidence type="ECO:0000256" key="7">
    <source>
        <dbReference type="ARBA" id="ARBA00023065"/>
    </source>
</evidence>
<organism evidence="15 16">
    <name type="scientific">Methylomarinum roseum</name>
    <dbReference type="NCBI Taxonomy" id="3067653"/>
    <lineage>
        <taxon>Bacteria</taxon>
        <taxon>Pseudomonadati</taxon>
        <taxon>Pseudomonadota</taxon>
        <taxon>Gammaproteobacteria</taxon>
        <taxon>Methylococcales</taxon>
        <taxon>Methylococcaceae</taxon>
        <taxon>Methylomarinum</taxon>
    </lineage>
</organism>
<keyword evidence="7" id="KW-0406">Ion transport</keyword>
<dbReference type="GO" id="GO:0009279">
    <property type="term" value="C:cell outer membrane"/>
    <property type="evidence" value="ECO:0007669"/>
    <property type="project" value="UniProtKB-SubCell"/>
</dbReference>
<evidence type="ECO:0000256" key="10">
    <source>
        <dbReference type="ARBA" id="ARBA00023237"/>
    </source>
</evidence>
<dbReference type="KEGG" id="mech:Q9L42_014480"/>
<dbReference type="PROSITE" id="PS52016">
    <property type="entry name" value="TONB_DEPENDENT_REC_3"/>
    <property type="match status" value="1"/>
</dbReference>
<evidence type="ECO:0000259" key="13">
    <source>
        <dbReference type="Pfam" id="PF00593"/>
    </source>
</evidence>
<dbReference type="RefSeq" id="WP_305907697.1">
    <property type="nucleotide sequence ID" value="NZ_CP157743.1"/>
</dbReference>
<evidence type="ECO:0000256" key="12">
    <source>
        <dbReference type="RuleBase" id="RU003357"/>
    </source>
</evidence>
<dbReference type="Proteomes" id="UP001225378">
    <property type="component" value="Chromosome"/>
</dbReference>
<evidence type="ECO:0000256" key="1">
    <source>
        <dbReference type="ARBA" id="ARBA00004571"/>
    </source>
</evidence>
<dbReference type="Gene3D" id="2.170.130.10">
    <property type="entry name" value="TonB-dependent receptor, plug domain"/>
    <property type="match status" value="1"/>
</dbReference>
<keyword evidence="2 11" id="KW-0813">Transport</keyword>
<evidence type="ECO:0000256" key="5">
    <source>
        <dbReference type="ARBA" id="ARBA00022692"/>
    </source>
</evidence>
<dbReference type="Pfam" id="PF00593">
    <property type="entry name" value="TonB_dep_Rec_b-barrel"/>
    <property type="match status" value="1"/>
</dbReference>
<keyword evidence="15" id="KW-0675">Receptor</keyword>
<protein>
    <submittedName>
        <fullName evidence="15">TonB-dependent receptor</fullName>
    </submittedName>
</protein>
<dbReference type="Pfam" id="PF07715">
    <property type="entry name" value="Plug"/>
    <property type="match status" value="1"/>
</dbReference>
<dbReference type="PANTHER" id="PTHR32552">
    <property type="entry name" value="FERRICHROME IRON RECEPTOR-RELATED"/>
    <property type="match status" value="1"/>
</dbReference>
<keyword evidence="4" id="KW-0410">Iron transport</keyword>
<dbReference type="InterPro" id="IPR036942">
    <property type="entry name" value="Beta-barrel_TonB_sf"/>
</dbReference>
<evidence type="ECO:0000256" key="2">
    <source>
        <dbReference type="ARBA" id="ARBA00022448"/>
    </source>
</evidence>
<dbReference type="PANTHER" id="PTHR32552:SF81">
    <property type="entry name" value="TONB-DEPENDENT OUTER MEMBRANE RECEPTOR"/>
    <property type="match status" value="1"/>
</dbReference>
<keyword evidence="6" id="KW-0408">Iron</keyword>
<evidence type="ECO:0000256" key="9">
    <source>
        <dbReference type="ARBA" id="ARBA00023136"/>
    </source>
</evidence>
<accession>A0AAU7NRF0</accession>
<evidence type="ECO:0000256" key="11">
    <source>
        <dbReference type="PROSITE-ProRule" id="PRU01360"/>
    </source>
</evidence>
<dbReference type="EMBL" id="CP157743">
    <property type="protein sequence ID" value="XBS19558.1"/>
    <property type="molecule type" value="Genomic_DNA"/>
</dbReference>
<dbReference type="SUPFAM" id="SSF56935">
    <property type="entry name" value="Porins"/>
    <property type="match status" value="1"/>
</dbReference>
<feature type="domain" description="TonB-dependent receptor plug" evidence="14">
    <location>
        <begin position="25"/>
        <end position="134"/>
    </location>
</feature>
<keyword evidence="5 11" id="KW-0812">Transmembrane</keyword>
<reference evidence="15 16" key="1">
    <citation type="journal article" date="2024" name="Microbiology">
        <title>Methylomarinum rosea sp. nov., a novel halophilic methanotrophic bacterium from the hypersaline Lake Elton.</title>
        <authorList>
            <person name="Suleimanov R.Z."/>
            <person name="Oshkin I.Y."/>
            <person name="Danilova O.V."/>
            <person name="Suzina N.E."/>
            <person name="Dedysh S.N."/>
        </authorList>
    </citation>
    <scope>NUCLEOTIDE SEQUENCE [LARGE SCALE GENOMIC DNA]</scope>
    <source>
        <strain evidence="15 16">Ch1-1</strain>
    </source>
</reference>
<proteinExistence type="inferred from homology"/>
<name>A0AAU7NRF0_9GAMM</name>
<comment type="subcellular location">
    <subcellularLocation>
        <location evidence="1 11">Cell outer membrane</location>
        <topology evidence="1 11">Multi-pass membrane protein</topology>
    </subcellularLocation>
</comment>
<keyword evidence="3 11" id="KW-1134">Transmembrane beta strand</keyword>
<keyword evidence="16" id="KW-1185">Reference proteome</keyword>
<dbReference type="InterPro" id="IPR000531">
    <property type="entry name" value="Beta-barrel_TonB"/>
</dbReference>
<dbReference type="InterPro" id="IPR039426">
    <property type="entry name" value="TonB-dep_rcpt-like"/>
</dbReference>
<evidence type="ECO:0000313" key="16">
    <source>
        <dbReference type="Proteomes" id="UP001225378"/>
    </source>
</evidence>
<feature type="domain" description="TonB-dependent receptor-like beta-barrel" evidence="13">
    <location>
        <begin position="202"/>
        <end position="624"/>
    </location>
</feature>
<sequence length="664" mass="73654">MEIVEDVSGNSLTTPSLENARQEIKRVPGGAMVIDSDDYKERYVGSLSDTLQLSPGVFTQSRFGASESRLSIRGSGITQTFGIRGVRFLRDGLPVSTPGGFTNPELIEPLNARYVEVFRGANALKYGSAMLGGAVNFVSRTGRNSPGFTFQSMFGEHDYVRPQMTLGGVINEDFDYFLSASSLYQDGFRDQSRELDGRGYANFGYRWSDSAETRIHFNAHSTEMELPGSLTRAQFDQDPSKANGFWESRNAQRDLDILRTDIQHTITFNETDRLDIGAYYEHRELDHPLPFVFIGQENNETGLSFRYSQNNDLFGHENSFVIGGLVYWGEMDGTNHVTLTDARQGNLLRINHGESSTSELYAENQFSLTDNVKLVTGAQFVHARRRVVVNNVNAPDSKNTKDYTGFNPKLGVIWDVDENVQLFANASRSYEPPTDNEFNNGFIVNDTTRELDAQDGTTLEVGTRGNMGLINWDLAAYHSWLQDEILTQGEFINGQPTGRSAVENANHTDHSGVELGLSSDIPLGVFGDDKLAIKGVYTYNRFRFDGDKSFGDNELPGIPTHVANLELIYKHPLGFYAGPNIQYASDYYVDYANTLKAPSYVIMGARGGYDTGKGVKLFVDARNLLDKDWVSNTGLTTNANGGDAGVFNPGYDLSFFGGFSVEFN</sequence>
<evidence type="ECO:0000256" key="8">
    <source>
        <dbReference type="ARBA" id="ARBA00023077"/>
    </source>
</evidence>
<dbReference type="GO" id="GO:0006826">
    <property type="term" value="P:iron ion transport"/>
    <property type="evidence" value="ECO:0007669"/>
    <property type="project" value="UniProtKB-KW"/>
</dbReference>
<keyword evidence="10 11" id="KW-0998">Cell outer membrane</keyword>
<evidence type="ECO:0000259" key="14">
    <source>
        <dbReference type="Pfam" id="PF07715"/>
    </source>
</evidence>
<evidence type="ECO:0000256" key="4">
    <source>
        <dbReference type="ARBA" id="ARBA00022496"/>
    </source>
</evidence>
<evidence type="ECO:0000256" key="6">
    <source>
        <dbReference type="ARBA" id="ARBA00023004"/>
    </source>
</evidence>
<dbReference type="InterPro" id="IPR037066">
    <property type="entry name" value="Plug_dom_sf"/>
</dbReference>